<reference evidence="13" key="2">
    <citation type="submission" date="2013-12" db="EMBL/GenBank/DDBJ databases">
        <authorList>
            <person name="Yu Y."/>
            <person name="Lee S."/>
            <person name="de Baynast K."/>
            <person name="Wissotski M."/>
            <person name="Liu L."/>
            <person name="Talag J."/>
            <person name="Goicoechea J."/>
            <person name="Angelova A."/>
            <person name="Jetty R."/>
            <person name="Kudrna D."/>
            <person name="Golser W."/>
            <person name="Rivera L."/>
            <person name="Zhang J."/>
            <person name="Wing R."/>
        </authorList>
    </citation>
    <scope>NUCLEOTIDE SEQUENCE</scope>
</reference>
<evidence type="ECO:0000256" key="10">
    <source>
        <dbReference type="SAM" id="MobiDB-lite"/>
    </source>
</evidence>
<keyword evidence="4 9" id="KW-0863">Zinc-finger</keyword>
<evidence type="ECO:0000256" key="2">
    <source>
        <dbReference type="ARBA" id="ARBA00022723"/>
    </source>
</evidence>
<evidence type="ECO:0000313" key="12">
    <source>
        <dbReference type="EnsemblPlants" id="LPERR05G15200.1"/>
    </source>
</evidence>
<dbReference type="PANTHER" id="PTHR26374">
    <property type="entry name" value="ZINC FINGER PROTEIN ZAT5"/>
    <property type="match status" value="1"/>
</dbReference>
<reference evidence="12 13" key="1">
    <citation type="submission" date="2012-08" db="EMBL/GenBank/DDBJ databases">
        <title>Oryza genome evolution.</title>
        <authorList>
            <person name="Wing R.A."/>
        </authorList>
    </citation>
    <scope>NUCLEOTIDE SEQUENCE</scope>
</reference>
<name>A0A0D9WHC7_9ORYZ</name>
<dbReference type="Proteomes" id="UP000032180">
    <property type="component" value="Chromosome 5"/>
</dbReference>
<keyword evidence="3" id="KW-0677">Repeat</keyword>
<proteinExistence type="predicted"/>
<keyword evidence="2" id="KW-0479">Metal-binding</keyword>
<reference evidence="12" key="3">
    <citation type="submission" date="2015-04" db="UniProtKB">
        <authorList>
            <consortium name="EnsemblPlants"/>
        </authorList>
    </citation>
    <scope>IDENTIFICATION</scope>
</reference>
<protein>
    <recommendedName>
        <fullName evidence="11">C2H2-type domain-containing protein</fullName>
    </recommendedName>
</protein>
<keyword evidence="5" id="KW-0862">Zinc</keyword>
<dbReference type="PROSITE" id="PS00028">
    <property type="entry name" value="ZINC_FINGER_C2H2_1"/>
    <property type="match status" value="1"/>
</dbReference>
<dbReference type="InterPro" id="IPR036236">
    <property type="entry name" value="Znf_C2H2_sf"/>
</dbReference>
<dbReference type="EnsemblPlants" id="LPERR05G15200.1">
    <property type="protein sequence ID" value="LPERR05G15200.1"/>
    <property type="gene ID" value="LPERR05G15200"/>
</dbReference>
<evidence type="ECO:0000256" key="5">
    <source>
        <dbReference type="ARBA" id="ARBA00022833"/>
    </source>
</evidence>
<dbReference type="PANTHER" id="PTHR26374:SF443">
    <property type="entry name" value="OS01G0839100 PROTEIN"/>
    <property type="match status" value="1"/>
</dbReference>
<dbReference type="Gramene" id="LPERR05G15200.1">
    <property type="protein sequence ID" value="LPERR05G15200.1"/>
    <property type="gene ID" value="LPERR05G15200"/>
</dbReference>
<accession>A0A0D9WHC7</accession>
<evidence type="ECO:0000256" key="1">
    <source>
        <dbReference type="ARBA" id="ARBA00004123"/>
    </source>
</evidence>
<keyword evidence="6" id="KW-0805">Transcription regulation</keyword>
<sequence length="122" mass="13474">MRRFSTFQALGGHMTGHTRLEVQLRQQREHGNSGGGSPAMRVTNRRATGQLWHPCSKCGQEFRMGQALGGHMRRHRAEEAAAAQASEEVQPEPETPNLNNPLVEEVGEGEVAQVPRLLNLLV</sequence>
<dbReference type="SUPFAM" id="SSF57667">
    <property type="entry name" value="beta-beta-alpha zinc fingers"/>
    <property type="match status" value="1"/>
</dbReference>
<comment type="subcellular location">
    <subcellularLocation>
        <location evidence="1">Nucleus</location>
    </subcellularLocation>
</comment>
<dbReference type="InterPro" id="IPR013087">
    <property type="entry name" value="Znf_C2H2_type"/>
</dbReference>
<dbReference type="Pfam" id="PF13912">
    <property type="entry name" value="zf-C2H2_6"/>
    <property type="match status" value="2"/>
</dbReference>
<evidence type="ECO:0000256" key="4">
    <source>
        <dbReference type="ARBA" id="ARBA00022771"/>
    </source>
</evidence>
<evidence type="ECO:0000256" key="3">
    <source>
        <dbReference type="ARBA" id="ARBA00022737"/>
    </source>
</evidence>
<dbReference type="eggNOG" id="KOG1721">
    <property type="taxonomic scope" value="Eukaryota"/>
</dbReference>
<dbReference type="STRING" id="77586.A0A0D9WHC7"/>
<evidence type="ECO:0000256" key="9">
    <source>
        <dbReference type="PROSITE-ProRule" id="PRU00042"/>
    </source>
</evidence>
<evidence type="ECO:0000313" key="13">
    <source>
        <dbReference type="Proteomes" id="UP000032180"/>
    </source>
</evidence>
<evidence type="ECO:0000256" key="8">
    <source>
        <dbReference type="ARBA" id="ARBA00023242"/>
    </source>
</evidence>
<feature type="region of interest" description="Disordered" evidence="10">
    <location>
        <begin position="69"/>
        <end position="106"/>
    </location>
</feature>
<dbReference type="PROSITE" id="PS50157">
    <property type="entry name" value="ZINC_FINGER_C2H2_2"/>
    <property type="match status" value="1"/>
</dbReference>
<dbReference type="Gene3D" id="3.30.160.60">
    <property type="entry name" value="Classic Zinc Finger"/>
    <property type="match status" value="1"/>
</dbReference>
<organism evidence="12 13">
    <name type="scientific">Leersia perrieri</name>
    <dbReference type="NCBI Taxonomy" id="77586"/>
    <lineage>
        <taxon>Eukaryota</taxon>
        <taxon>Viridiplantae</taxon>
        <taxon>Streptophyta</taxon>
        <taxon>Embryophyta</taxon>
        <taxon>Tracheophyta</taxon>
        <taxon>Spermatophyta</taxon>
        <taxon>Magnoliopsida</taxon>
        <taxon>Liliopsida</taxon>
        <taxon>Poales</taxon>
        <taxon>Poaceae</taxon>
        <taxon>BOP clade</taxon>
        <taxon>Oryzoideae</taxon>
        <taxon>Oryzeae</taxon>
        <taxon>Oryzinae</taxon>
        <taxon>Leersia</taxon>
    </lineage>
</organism>
<keyword evidence="7" id="KW-0804">Transcription</keyword>
<evidence type="ECO:0000256" key="6">
    <source>
        <dbReference type="ARBA" id="ARBA00023015"/>
    </source>
</evidence>
<evidence type="ECO:0000259" key="11">
    <source>
        <dbReference type="PROSITE" id="PS50157"/>
    </source>
</evidence>
<keyword evidence="13" id="KW-1185">Reference proteome</keyword>
<keyword evidence="8" id="KW-0539">Nucleus</keyword>
<dbReference type="GO" id="GO:0008270">
    <property type="term" value="F:zinc ion binding"/>
    <property type="evidence" value="ECO:0007669"/>
    <property type="project" value="UniProtKB-KW"/>
</dbReference>
<feature type="domain" description="C2H2-type" evidence="11">
    <location>
        <begin position="53"/>
        <end position="80"/>
    </location>
</feature>
<evidence type="ECO:0000256" key="7">
    <source>
        <dbReference type="ARBA" id="ARBA00023163"/>
    </source>
</evidence>
<dbReference type="AlphaFoldDB" id="A0A0D9WHC7"/>
<dbReference type="HOGENOM" id="CLU_059471_3_2_1"/>
<feature type="compositionally biased region" description="Low complexity" evidence="10">
    <location>
        <begin position="95"/>
        <end position="104"/>
    </location>
</feature>
<dbReference type="GO" id="GO:0005634">
    <property type="term" value="C:nucleus"/>
    <property type="evidence" value="ECO:0007669"/>
    <property type="project" value="UniProtKB-SubCell"/>
</dbReference>